<gene>
    <name evidence="2" type="ORF">Slati_4405000</name>
</gene>
<organism evidence="2">
    <name type="scientific">Sesamum latifolium</name>
    <dbReference type="NCBI Taxonomy" id="2727402"/>
    <lineage>
        <taxon>Eukaryota</taxon>
        <taxon>Viridiplantae</taxon>
        <taxon>Streptophyta</taxon>
        <taxon>Embryophyta</taxon>
        <taxon>Tracheophyta</taxon>
        <taxon>Spermatophyta</taxon>
        <taxon>Magnoliopsida</taxon>
        <taxon>eudicotyledons</taxon>
        <taxon>Gunneridae</taxon>
        <taxon>Pentapetalae</taxon>
        <taxon>asterids</taxon>
        <taxon>lamiids</taxon>
        <taxon>Lamiales</taxon>
        <taxon>Pedaliaceae</taxon>
        <taxon>Sesamum</taxon>
    </lineage>
</organism>
<evidence type="ECO:0008006" key="3">
    <source>
        <dbReference type="Google" id="ProtNLM"/>
    </source>
</evidence>
<reference evidence="2" key="1">
    <citation type="submission" date="2020-06" db="EMBL/GenBank/DDBJ databases">
        <authorList>
            <person name="Li T."/>
            <person name="Hu X."/>
            <person name="Zhang T."/>
            <person name="Song X."/>
            <person name="Zhang H."/>
            <person name="Dai N."/>
            <person name="Sheng W."/>
            <person name="Hou X."/>
            <person name="Wei L."/>
        </authorList>
    </citation>
    <scope>NUCLEOTIDE SEQUENCE</scope>
    <source>
        <strain evidence="2">KEN1</strain>
        <tissue evidence="2">Leaf</tissue>
    </source>
</reference>
<keyword evidence="1" id="KW-0732">Signal</keyword>
<feature type="chain" id="PRO_5043912701" description="Secreted protein" evidence="1">
    <location>
        <begin position="23"/>
        <end position="120"/>
    </location>
</feature>
<feature type="signal peptide" evidence="1">
    <location>
        <begin position="1"/>
        <end position="22"/>
    </location>
</feature>
<dbReference type="EMBL" id="JACGWN010000016">
    <property type="protein sequence ID" value="KAL0394388.1"/>
    <property type="molecule type" value="Genomic_DNA"/>
</dbReference>
<comment type="caution">
    <text evidence="2">The sequence shown here is derived from an EMBL/GenBank/DDBJ whole genome shotgun (WGS) entry which is preliminary data.</text>
</comment>
<sequence>MVYCGFSFLFIASVAFLLPGRSLEPWAASSGIRARFDYCMCKTESVLSFNSSRVAGPGSLVTIQGWLAWSLIEGRSRLAVNSELARPQDHDHSRSLLEGGRRSLLLKGKGALHAATSATW</sequence>
<evidence type="ECO:0000313" key="2">
    <source>
        <dbReference type="EMBL" id="KAL0394388.1"/>
    </source>
</evidence>
<dbReference type="AlphaFoldDB" id="A0AAW2SPP9"/>
<protein>
    <recommendedName>
        <fullName evidence="3">Secreted protein</fullName>
    </recommendedName>
</protein>
<reference evidence="2" key="2">
    <citation type="journal article" date="2024" name="Plant">
        <title>Genomic evolution and insights into agronomic trait innovations of Sesamum species.</title>
        <authorList>
            <person name="Miao H."/>
            <person name="Wang L."/>
            <person name="Qu L."/>
            <person name="Liu H."/>
            <person name="Sun Y."/>
            <person name="Le M."/>
            <person name="Wang Q."/>
            <person name="Wei S."/>
            <person name="Zheng Y."/>
            <person name="Lin W."/>
            <person name="Duan Y."/>
            <person name="Cao H."/>
            <person name="Xiong S."/>
            <person name="Wang X."/>
            <person name="Wei L."/>
            <person name="Li C."/>
            <person name="Ma Q."/>
            <person name="Ju M."/>
            <person name="Zhao R."/>
            <person name="Li G."/>
            <person name="Mu C."/>
            <person name="Tian Q."/>
            <person name="Mei H."/>
            <person name="Zhang T."/>
            <person name="Gao T."/>
            <person name="Zhang H."/>
        </authorList>
    </citation>
    <scope>NUCLEOTIDE SEQUENCE</scope>
    <source>
        <strain evidence="2">KEN1</strain>
    </source>
</reference>
<name>A0AAW2SPP9_9LAMI</name>
<accession>A0AAW2SPP9</accession>
<evidence type="ECO:0000256" key="1">
    <source>
        <dbReference type="SAM" id="SignalP"/>
    </source>
</evidence>
<proteinExistence type="predicted"/>